<name>A0A4U5WMF2_STRLS</name>
<dbReference type="OrthoDB" id="7838374at2"/>
<reference evidence="2 3" key="1">
    <citation type="submission" date="2019-04" db="EMBL/GenBank/DDBJ databases">
        <title>Streptomyces lasaliensis sp. nov., an Actinomycete isolated from soil which produces the polyether antibiotic lasalocid.</title>
        <authorList>
            <person name="Erwin G."/>
            <person name="Haber C."/>
        </authorList>
    </citation>
    <scope>NUCLEOTIDE SEQUENCE [LARGE SCALE GENOMIC DNA]</scope>
    <source>
        <strain evidence="2 3">X-537</strain>
    </source>
</reference>
<dbReference type="AlphaFoldDB" id="A0A4U5WMF2"/>
<evidence type="ECO:0000313" key="3">
    <source>
        <dbReference type="Proteomes" id="UP000305929"/>
    </source>
</evidence>
<gene>
    <name evidence="2" type="ORF">E4U91_26925</name>
</gene>
<keyword evidence="3" id="KW-1185">Reference proteome</keyword>
<sequence length="300" mass="32982">MTRPRQPADPPSLTATVPRQLVHRAAVAETLPTGWRRTSADHFTVRAQWPRAHGLHVSPDWSAYDPLLVVESVRQAGTLIAHAEYGVPLDHRFVLQELHTLTRPKELAVERLPAEPELELAFTEVQYRGRRPAGARYTARVLRDGAVVATADVSFTCVAAAVYRRLRGGRTPDTVTALPVPPGVAPAAVARALPSDVVLAPTGIPGRWQLRVHTAHPVFFDHPLDHVPGMLLLEAARQAAYLNTRGTRAPSEYEAHFHRYAELDEPLWIEARDDGTGVVQVTGTQDESAVFTCRVGTEAR</sequence>
<feature type="domain" description="A-factor biosynthesis hotdog" evidence="1">
    <location>
        <begin position="206"/>
        <end position="282"/>
    </location>
</feature>
<dbReference type="InterPro" id="IPR005509">
    <property type="entry name" value="AfsA_hotdog_dom"/>
</dbReference>
<evidence type="ECO:0000313" key="2">
    <source>
        <dbReference type="EMBL" id="TKT03364.1"/>
    </source>
</evidence>
<dbReference type="RefSeq" id="WP_137309212.1">
    <property type="nucleotide sequence ID" value="NZ_SZNQ01000001.1"/>
</dbReference>
<dbReference type="InterPro" id="IPR047757">
    <property type="entry name" value="AfsA-like"/>
</dbReference>
<dbReference type="GO" id="GO:0016740">
    <property type="term" value="F:transferase activity"/>
    <property type="evidence" value="ECO:0007669"/>
    <property type="project" value="InterPro"/>
</dbReference>
<dbReference type="Pfam" id="PF03756">
    <property type="entry name" value="AfsA"/>
    <property type="match status" value="2"/>
</dbReference>
<evidence type="ECO:0000259" key="1">
    <source>
        <dbReference type="Pfam" id="PF03756"/>
    </source>
</evidence>
<protein>
    <submittedName>
        <fullName evidence="2">A-factor biosynthesis protein</fullName>
    </submittedName>
</protein>
<dbReference type="EMBL" id="SZNQ01000001">
    <property type="protein sequence ID" value="TKT03364.1"/>
    <property type="molecule type" value="Genomic_DNA"/>
</dbReference>
<organism evidence="2 3">
    <name type="scientific">Streptomyces lasalocidi</name>
    <name type="common">Streptomyces lasaliensis</name>
    <dbReference type="NCBI Taxonomy" id="324833"/>
    <lineage>
        <taxon>Bacteria</taxon>
        <taxon>Bacillati</taxon>
        <taxon>Actinomycetota</taxon>
        <taxon>Actinomycetes</taxon>
        <taxon>Kitasatosporales</taxon>
        <taxon>Streptomycetaceae</taxon>
        <taxon>Streptomyces</taxon>
    </lineage>
</organism>
<proteinExistence type="predicted"/>
<dbReference type="Proteomes" id="UP000305929">
    <property type="component" value="Unassembled WGS sequence"/>
</dbReference>
<accession>A0A4U5WMF2</accession>
<feature type="domain" description="A-factor biosynthesis hotdog" evidence="1">
    <location>
        <begin position="21"/>
        <end position="157"/>
    </location>
</feature>
<dbReference type="NCBIfam" id="NF041195">
    <property type="entry name" value="ScbA_BarX_GamBu"/>
    <property type="match status" value="1"/>
</dbReference>
<comment type="caution">
    <text evidence="2">The sequence shown here is derived from an EMBL/GenBank/DDBJ whole genome shotgun (WGS) entry which is preliminary data.</text>
</comment>